<gene>
    <name evidence="1" type="ORF">D5S19_15900</name>
</gene>
<evidence type="ECO:0008006" key="3">
    <source>
        <dbReference type="Google" id="ProtNLM"/>
    </source>
</evidence>
<protein>
    <recommendedName>
        <fullName evidence="3">Tetratricopeptide repeat protein</fullName>
    </recommendedName>
</protein>
<evidence type="ECO:0000313" key="2">
    <source>
        <dbReference type="Proteomes" id="UP000285112"/>
    </source>
</evidence>
<dbReference type="OrthoDB" id="9909203at2"/>
<organism evidence="1 2">
    <name type="scientific">Amycolatopsis panacis</name>
    <dbReference type="NCBI Taxonomy" id="2340917"/>
    <lineage>
        <taxon>Bacteria</taxon>
        <taxon>Bacillati</taxon>
        <taxon>Actinomycetota</taxon>
        <taxon>Actinomycetes</taxon>
        <taxon>Pseudonocardiales</taxon>
        <taxon>Pseudonocardiaceae</taxon>
        <taxon>Amycolatopsis</taxon>
    </lineage>
</organism>
<dbReference type="Proteomes" id="UP000285112">
    <property type="component" value="Unassembled WGS sequence"/>
</dbReference>
<evidence type="ECO:0000313" key="1">
    <source>
        <dbReference type="EMBL" id="RJQ84747.1"/>
    </source>
</evidence>
<reference evidence="1 2" key="1">
    <citation type="submission" date="2018-09" db="EMBL/GenBank/DDBJ databases">
        <title>YIM PH 21725 draft genome.</title>
        <authorList>
            <person name="Miao C."/>
        </authorList>
    </citation>
    <scope>NUCLEOTIDE SEQUENCE [LARGE SCALE GENOMIC DNA]</scope>
    <source>
        <strain evidence="2">YIM PH21725</strain>
    </source>
</reference>
<comment type="caution">
    <text evidence="1">The sequence shown here is derived from an EMBL/GenBank/DDBJ whole genome shotgun (WGS) entry which is preliminary data.</text>
</comment>
<accession>A0A419I3I3</accession>
<proteinExistence type="predicted"/>
<sequence length="61" mass="6804">MDKRLKAEYRRYAADEAVTATALTDKANALEAAGKFRQASPYFQAAAKAEDRAAVWRNLLK</sequence>
<keyword evidence="2" id="KW-1185">Reference proteome</keyword>
<dbReference type="AlphaFoldDB" id="A0A419I3I3"/>
<name>A0A419I3I3_9PSEU</name>
<dbReference type="EMBL" id="QZFV01000084">
    <property type="protein sequence ID" value="RJQ84747.1"/>
    <property type="molecule type" value="Genomic_DNA"/>
</dbReference>
<dbReference type="RefSeq" id="WP_120024127.1">
    <property type="nucleotide sequence ID" value="NZ_QZFV01000084.1"/>
</dbReference>